<organism evidence="3 4">
    <name type="scientific">Boletus edulis BED1</name>
    <dbReference type="NCBI Taxonomy" id="1328754"/>
    <lineage>
        <taxon>Eukaryota</taxon>
        <taxon>Fungi</taxon>
        <taxon>Dikarya</taxon>
        <taxon>Basidiomycota</taxon>
        <taxon>Agaricomycotina</taxon>
        <taxon>Agaricomycetes</taxon>
        <taxon>Agaricomycetidae</taxon>
        <taxon>Boletales</taxon>
        <taxon>Boletineae</taxon>
        <taxon>Boletaceae</taxon>
        <taxon>Boletoideae</taxon>
        <taxon>Boletus</taxon>
    </lineage>
</organism>
<dbReference type="Proteomes" id="UP001194468">
    <property type="component" value="Unassembled WGS sequence"/>
</dbReference>
<feature type="domain" description="CxC2-like cysteine cluster KDZ transposase-associated" evidence="2">
    <location>
        <begin position="179"/>
        <end position="219"/>
    </location>
</feature>
<dbReference type="Pfam" id="PF18758">
    <property type="entry name" value="KDZ"/>
    <property type="match status" value="1"/>
</dbReference>
<sequence>MAGRPSKKPKLVRHGARPNAQNSEAQRVQRHRVFSQQPSGGFALWTSYITAFESSAVQEIPEPPTISDSHVDPWDEIPYDQPTIQCDDTPTVKSKQRQKTPGPVYRCKDCFTLDFFCQDCIVRSHINQPFHRVESLGLRIQLGHRPGEACPNREAAFDDDFVIIDAQSIHMVALDFCVNDPRTTATFSVMELFHILSFESKVTAFEFFHMIVQRTDNTGLTPIRKYRYAVFLRMVSEWHNIKALQRSGRRHDPAGIDATQEGDLAILCPACPQPGKNLPPNWEQSERQWLYALFVAIDANFRLKRRHVSSELKDPGLSQGWGYFIKDNKYKAYLKANAGVIQERSTCVSHNTVNMADTKSSKGLSVTGVGAVVCACHDMKLPCSVGDLQKDMSTWTTSSSLAGSTFKSINVSYDIACQWYKKVWTHMKSLPANLQIDPTIKRTNFFVPKFHLATHVDTCQTQFSFNWTPGVGRTDGEAPERGWANINHLIAAIKGRAVHHEALQELEGSIEAMVEGKMELEKWTCEIEAWEADKSKPNPMESKVTLTLSSVRLQLAEQDACDLETGKDHGARSRALPVSSPCMCLSATLTTDWTRLGQHATEDQKSKLLLRCNALQREIDSWITIQSLYIPNTSSIRSTGLDSSQKEAAGTSRVGITERPEDVPLLLLMLEVEWALRYAQASDALNECRHHIQLRAQFLKFKDRNLAQRTVQAVQDRLSLSHSKYNCAHTALTSLAPKLEKLHWQDKFQPLKTTDLRAMGDLLEGQTQGTAIMSWIWLTQGIPTNEDAGLQDTLRIEWTKARARYRRWDEEVHFLLEKICRILTFLEWEAEWWDQRAVLRRFKKSEDMEAFTAYAKRQAAIRRKLNTSFAANWVHVEDEGEQDEGDD</sequence>
<evidence type="ECO:0000313" key="3">
    <source>
        <dbReference type="EMBL" id="KAF8430758.1"/>
    </source>
</evidence>
<name>A0AAD4BHL7_BOLED</name>
<dbReference type="Pfam" id="PF18803">
    <property type="entry name" value="CxC2"/>
    <property type="match status" value="2"/>
</dbReference>
<proteinExistence type="predicted"/>
<feature type="domain" description="CxC2-like cysteine cluster KDZ transposase-associated" evidence="2">
    <location>
        <begin position="134"/>
        <end position="177"/>
    </location>
</feature>
<dbReference type="AlphaFoldDB" id="A0AAD4BHL7"/>
<reference evidence="3" key="1">
    <citation type="submission" date="2019-10" db="EMBL/GenBank/DDBJ databases">
        <authorList>
            <consortium name="DOE Joint Genome Institute"/>
            <person name="Kuo A."/>
            <person name="Miyauchi S."/>
            <person name="Kiss E."/>
            <person name="Drula E."/>
            <person name="Kohler A."/>
            <person name="Sanchez-Garcia M."/>
            <person name="Andreopoulos B."/>
            <person name="Barry K.W."/>
            <person name="Bonito G."/>
            <person name="Buee M."/>
            <person name="Carver A."/>
            <person name="Chen C."/>
            <person name="Cichocki N."/>
            <person name="Clum A."/>
            <person name="Culley D."/>
            <person name="Crous P.W."/>
            <person name="Fauchery L."/>
            <person name="Girlanda M."/>
            <person name="Hayes R."/>
            <person name="Keri Z."/>
            <person name="LaButti K."/>
            <person name="Lipzen A."/>
            <person name="Lombard V."/>
            <person name="Magnuson J."/>
            <person name="Maillard F."/>
            <person name="Morin E."/>
            <person name="Murat C."/>
            <person name="Nolan M."/>
            <person name="Ohm R."/>
            <person name="Pangilinan J."/>
            <person name="Pereira M."/>
            <person name="Perotto S."/>
            <person name="Peter M."/>
            <person name="Riley R."/>
            <person name="Sitrit Y."/>
            <person name="Stielow B."/>
            <person name="Szollosi G."/>
            <person name="Zifcakova L."/>
            <person name="Stursova M."/>
            <person name="Spatafora J.W."/>
            <person name="Tedersoo L."/>
            <person name="Vaario L.-M."/>
            <person name="Yamada A."/>
            <person name="Yan M."/>
            <person name="Wang P."/>
            <person name="Xu J."/>
            <person name="Bruns T."/>
            <person name="Baldrian P."/>
            <person name="Vilgalys R."/>
            <person name="Henrissat B."/>
            <person name="Grigoriev I.V."/>
            <person name="Hibbett D."/>
            <person name="Nagy L.G."/>
            <person name="Martin F.M."/>
        </authorList>
    </citation>
    <scope>NUCLEOTIDE SEQUENCE</scope>
    <source>
        <strain evidence="3">BED1</strain>
    </source>
</reference>
<evidence type="ECO:0000256" key="1">
    <source>
        <dbReference type="SAM" id="MobiDB-lite"/>
    </source>
</evidence>
<keyword evidence="4" id="KW-1185">Reference proteome</keyword>
<dbReference type="InterPro" id="IPR041457">
    <property type="entry name" value="CxC2_KDZ-assoc"/>
</dbReference>
<accession>A0AAD4BHL7</accession>
<protein>
    <recommendedName>
        <fullName evidence="2">CxC2-like cysteine cluster KDZ transposase-associated domain-containing protein</fullName>
    </recommendedName>
</protein>
<feature type="region of interest" description="Disordered" evidence="1">
    <location>
        <begin position="1"/>
        <end position="34"/>
    </location>
</feature>
<comment type="caution">
    <text evidence="3">The sequence shown here is derived from an EMBL/GenBank/DDBJ whole genome shotgun (WGS) entry which is preliminary data.</text>
</comment>
<dbReference type="PANTHER" id="PTHR33096">
    <property type="entry name" value="CXC2 DOMAIN-CONTAINING PROTEIN"/>
    <property type="match status" value="1"/>
</dbReference>
<dbReference type="EMBL" id="WHUW01000057">
    <property type="protein sequence ID" value="KAF8430758.1"/>
    <property type="molecule type" value="Genomic_DNA"/>
</dbReference>
<dbReference type="PANTHER" id="PTHR33096:SF1">
    <property type="entry name" value="CXC1-LIKE CYSTEINE CLUSTER ASSOCIATED WITH KDZ TRANSPOSASES DOMAIN-CONTAINING PROTEIN"/>
    <property type="match status" value="1"/>
</dbReference>
<evidence type="ECO:0000259" key="2">
    <source>
        <dbReference type="Pfam" id="PF18803"/>
    </source>
</evidence>
<evidence type="ECO:0000313" key="4">
    <source>
        <dbReference type="Proteomes" id="UP001194468"/>
    </source>
</evidence>
<gene>
    <name evidence="3" type="ORF">L210DRAFT_3614605</name>
</gene>
<reference evidence="3" key="2">
    <citation type="journal article" date="2020" name="Nat. Commun.">
        <title>Large-scale genome sequencing of mycorrhizal fungi provides insights into the early evolution of symbiotic traits.</title>
        <authorList>
            <person name="Miyauchi S."/>
            <person name="Kiss E."/>
            <person name="Kuo A."/>
            <person name="Drula E."/>
            <person name="Kohler A."/>
            <person name="Sanchez-Garcia M."/>
            <person name="Morin E."/>
            <person name="Andreopoulos B."/>
            <person name="Barry K.W."/>
            <person name="Bonito G."/>
            <person name="Buee M."/>
            <person name="Carver A."/>
            <person name="Chen C."/>
            <person name="Cichocki N."/>
            <person name="Clum A."/>
            <person name="Culley D."/>
            <person name="Crous P.W."/>
            <person name="Fauchery L."/>
            <person name="Girlanda M."/>
            <person name="Hayes R.D."/>
            <person name="Keri Z."/>
            <person name="LaButti K."/>
            <person name="Lipzen A."/>
            <person name="Lombard V."/>
            <person name="Magnuson J."/>
            <person name="Maillard F."/>
            <person name="Murat C."/>
            <person name="Nolan M."/>
            <person name="Ohm R.A."/>
            <person name="Pangilinan J."/>
            <person name="Pereira M.F."/>
            <person name="Perotto S."/>
            <person name="Peter M."/>
            <person name="Pfister S."/>
            <person name="Riley R."/>
            <person name="Sitrit Y."/>
            <person name="Stielow J.B."/>
            <person name="Szollosi G."/>
            <person name="Zifcakova L."/>
            <person name="Stursova M."/>
            <person name="Spatafora J.W."/>
            <person name="Tedersoo L."/>
            <person name="Vaario L.M."/>
            <person name="Yamada A."/>
            <person name="Yan M."/>
            <person name="Wang P."/>
            <person name="Xu J."/>
            <person name="Bruns T."/>
            <person name="Baldrian P."/>
            <person name="Vilgalys R."/>
            <person name="Dunand C."/>
            <person name="Henrissat B."/>
            <person name="Grigoriev I.V."/>
            <person name="Hibbett D."/>
            <person name="Nagy L.G."/>
            <person name="Martin F.M."/>
        </authorList>
    </citation>
    <scope>NUCLEOTIDE SEQUENCE</scope>
    <source>
        <strain evidence="3">BED1</strain>
    </source>
</reference>
<dbReference type="InterPro" id="IPR040521">
    <property type="entry name" value="KDZ"/>
</dbReference>
<feature type="compositionally biased region" description="Basic residues" evidence="1">
    <location>
        <begin position="1"/>
        <end position="16"/>
    </location>
</feature>